<organism evidence="1 2">
    <name type="scientific">Mucilaginibacter antarcticus</name>
    <dbReference type="NCBI Taxonomy" id="1855725"/>
    <lineage>
        <taxon>Bacteria</taxon>
        <taxon>Pseudomonadati</taxon>
        <taxon>Bacteroidota</taxon>
        <taxon>Sphingobacteriia</taxon>
        <taxon>Sphingobacteriales</taxon>
        <taxon>Sphingobacteriaceae</taxon>
        <taxon>Mucilaginibacter</taxon>
    </lineage>
</organism>
<proteinExistence type="predicted"/>
<gene>
    <name evidence="1" type="ORF">ACFSYC_02905</name>
</gene>
<comment type="caution">
    <text evidence="1">The sequence shown here is derived from an EMBL/GenBank/DDBJ whole genome shotgun (WGS) entry which is preliminary data.</text>
</comment>
<dbReference type="GO" id="GO:0003677">
    <property type="term" value="F:DNA binding"/>
    <property type="evidence" value="ECO:0007669"/>
    <property type="project" value="UniProtKB-KW"/>
</dbReference>
<reference evidence="2" key="1">
    <citation type="journal article" date="2019" name="Int. J. Syst. Evol. Microbiol.">
        <title>The Global Catalogue of Microorganisms (GCM) 10K type strain sequencing project: providing services to taxonomists for standard genome sequencing and annotation.</title>
        <authorList>
            <consortium name="The Broad Institute Genomics Platform"/>
            <consortium name="The Broad Institute Genome Sequencing Center for Infectious Disease"/>
            <person name="Wu L."/>
            <person name="Ma J."/>
        </authorList>
    </citation>
    <scope>NUCLEOTIDE SEQUENCE [LARGE SCALE GENOMIC DNA]</scope>
    <source>
        <strain evidence="2">KCTC 52232</strain>
    </source>
</reference>
<accession>A0ABW5XLF5</accession>
<keyword evidence="2" id="KW-1185">Reference proteome</keyword>
<dbReference type="Proteomes" id="UP001597601">
    <property type="component" value="Unassembled WGS sequence"/>
</dbReference>
<sequence length="90" mass="10185">MNSGIFIKEETWISEKSMVSSAHPNATLLNKTITEAYLKVQKAVIELESELSFDSLKECLLEKQSTQSKFKPLTVKMFADQLVEDMLSVN</sequence>
<protein>
    <submittedName>
        <fullName evidence="1">Arm DNA-binding domain-containing protein</fullName>
    </submittedName>
</protein>
<dbReference type="EMBL" id="JBHUON010000002">
    <property type="protein sequence ID" value="MFD2863626.1"/>
    <property type="molecule type" value="Genomic_DNA"/>
</dbReference>
<name>A0ABW5XLF5_9SPHI</name>
<keyword evidence="1" id="KW-0238">DNA-binding</keyword>
<evidence type="ECO:0000313" key="1">
    <source>
        <dbReference type="EMBL" id="MFD2863626.1"/>
    </source>
</evidence>
<dbReference type="RefSeq" id="WP_377123631.1">
    <property type="nucleotide sequence ID" value="NZ_JBHUHN010000001.1"/>
</dbReference>
<evidence type="ECO:0000313" key="2">
    <source>
        <dbReference type="Proteomes" id="UP001597601"/>
    </source>
</evidence>